<gene>
    <name evidence="2" type="ORF">G7B40_034175</name>
</gene>
<comment type="caution">
    <text evidence="2">The sequence shown here is derived from an EMBL/GenBank/DDBJ whole genome shotgun (WGS) entry which is preliminary data.</text>
</comment>
<proteinExistence type="predicted"/>
<evidence type="ECO:0000313" key="3">
    <source>
        <dbReference type="Proteomes" id="UP000667802"/>
    </source>
</evidence>
<evidence type="ECO:0000256" key="1">
    <source>
        <dbReference type="SAM" id="MobiDB-lite"/>
    </source>
</evidence>
<dbReference type="Proteomes" id="UP000667802">
    <property type="component" value="Unassembled WGS sequence"/>
</dbReference>
<protein>
    <submittedName>
        <fullName evidence="2">Uncharacterized protein</fullName>
    </submittedName>
</protein>
<feature type="region of interest" description="Disordered" evidence="1">
    <location>
        <begin position="32"/>
        <end position="53"/>
    </location>
</feature>
<keyword evidence="3" id="KW-1185">Reference proteome</keyword>
<dbReference type="EMBL" id="JAALHA020000025">
    <property type="protein sequence ID" value="MDR9899568.1"/>
    <property type="molecule type" value="Genomic_DNA"/>
</dbReference>
<evidence type="ECO:0000313" key="2">
    <source>
        <dbReference type="EMBL" id="MDR9899568.1"/>
    </source>
</evidence>
<name>A0AAP5MDG8_9CYAN</name>
<dbReference type="AlphaFoldDB" id="A0AAP5MDG8"/>
<sequence>MLGFNSVISYQLSVIKESLVQPARFVDGFLSRSLSDRPDSRGKTDHPSKKKLL</sequence>
<feature type="compositionally biased region" description="Basic and acidic residues" evidence="1">
    <location>
        <begin position="34"/>
        <end position="47"/>
    </location>
</feature>
<reference evidence="3" key="1">
    <citation type="journal article" date="2021" name="Science">
        <title>Hunting the eagle killer: A cyanobacterial neurotoxin causes vacuolar myelinopathy.</title>
        <authorList>
            <person name="Breinlinger S."/>
            <person name="Phillips T.J."/>
            <person name="Haram B.N."/>
            <person name="Mares J."/>
            <person name="Martinez Yerena J.A."/>
            <person name="Hrouzek P."/>
            <person name="Sobotka R."/>
            <person name="Henderson W.M."/>
            <person name="Schmieder P."/>
            <person name="Williams S.M."/>
            <person name="Lauderdale J.D."/>
            <person name="Wilde H.D."/>
            <person name="Gerrin W."/>
            <person name="Kust A."/>
            <person name="Washington J.W."/>
            <person name="Wagner C."/>
            <person name="Geier B."/>
            <person name="Liebeke M."/>
            <person name="Enke H."/>
            <person name="Niedermeyer T.H.J."/>
            <person name="Wilde S.B."/>
        </authorList>
    </citation>
    <scope>NUCLEOTIDE SEQUENCE [LARGE SCALE GENOMIC DNA]</scope>
    <source>
        <strain evidence="3">Thurmond2011</strain>
    </source>
</reference>
<accession>A0AAP5MDG8</accession>
<organism evidence="2 3">
    <name type="scientific">Aetokthonos hydrillicola Thurmond2011</name>
    <dbReference type="NCBI Taxonomy" id="2712845"/>
    <lineage>
        <taxon>Bacteria</taxon>
        <taxon>Bacillati</taxon>
        <taxon>Cyanobacteriota</taxon>
        <taxon>Cyanophyceae</taxon>
        <taxon>Nostocales</taxon>
        <taxon>Hapalosiphonaceae</taxon>
        <taxon>Aetokthonos</taxon>
    </lineage>
</organism>